<reference evidence="4" key="2">
    <citation type="journal article" date="2010" name="Stand. Genomic Sci.">
        <title>Complete genome sequence of Thermaerobacter marianensis type strain (7p75aT).</title>
        <authorList>
            <person name="Han C."/>
            <person name="Gu W."/>
            <person name="Zhang X."/>
            <person name="Lapidus A."/>
            <person name="Nolan M."/>
            <person name="Copeland A."/>
            <person name="Lucas S."/>
            <person name="Glavina Del Rio T."/>
            <person name="Tice H."/>
            <person name="Cheng J."/>
            <person name="Tapia R."/>
            <person name="Goodwin L."/>
            <person name="Pitluck S."/>
            <person name="Pagani I."/>
            <person name="Ivanova N."/>
            <person name="Mavromatis K."/>
            <person name="Mikhailova N."/>
            <person name="Pati A."/>
            <person name="Chen A."/>
            <person name="Palaniappan K."/>
            <person name="Land M."/>
            <person name="Hauser L."/>
            <person name="Chang Y."/>
            <person name="Jeffries C."/>
            <person name="Schneider S."/>
            <person name="Rohde M."/>
            <person name="Goker M."/>
            <person name="Pukall R."/>
            <person name="Woyke T."/>
            <person name="Bristow J."/>
            <person name="Eisen J."/>
            <person name="Markowitz V."/>
            <person name="Hugenholtz P."/>
            <person name="Kyrpides N."/>
            <person name="Klenk H."/>
            <person name="Detter J."/>
        </authorList>
    </citation>
    <scope>NUCLEOTIDE SEQUENCE [LARGE SCALE GENOMIC DNA]</scope>
    <source>
        <strain evidence="4">ATCC 700841 / DSM 12885 / JCM 10246 / 7p75a</strain>
    </source>
</reference>
<dbReference type="AlphaFoldDB" id="E6SGY9"/>
<evidence type="ECO:0000313" key="3">
    <source>
        <dbReference type="EMBL" id="ADU50620.1"/>
    </source>
</evidence>
<dbReference type="InterPro" id="IPR020904">
    <property type="entry name" value="Sc_DH/Rdtase_CS"/>
</dbReference>
<dbReference type="PRINTS" id="PR01713">
    <property type="entry name" value="NUCEPIMERASE"/>
</dbReference>
<dbReference type="Pfam" id="PF16363">
    <property type="entry name" value="GDP_Man_Dehyd"/>
    <property type="match status" value="1"/>
</dbReference>
<evidence type="ECO:0000259" key="2">
    <source>
        <dbReference type="Pfam" id="PF16363"/>
    </source>
</evidence>
<dbReference type="KEGG" id="tmr:Tmar_0499"/>
<reference evidence="3 4" key="1">
    <citation type="journal article" date="2010" name="Stand. Genomic Sci.">
        <title>Complete genome sequence of Thermaerobacter marianensis type strain (7p75a).</title>
        <authorList>
            <person name="Han C."/>
            <person name="Gu W."/>
            <person name="Zhang X."/>
            <person name="Lapidus A."/>
            <person name="Nolan M."/>
            <person name="Copeland A."/>
            <person name="Lucas S."/>
            <person name="Del Rio T.G."/>
            <person name="Tice H."/>
            <person name="Cheng J.F."/>
            <person name="Tapia R."/>
            <person name="Goodwin L."/>
            <person name="Pitluck S."/>
            <person name="Pagani I."/>
            <person name="Ivanova N."/>
            <person name="Mavromatis K."/>
            <person name="Mikhailova N."/>
            <person name="Pati A."/>
            <person name="Chen A."/>
            <person name="Palaniappan K."/>
            <person name="Land M."/>
            <person name="Hauser L."/>
            <person name="Chang Y.J."/>
            <person name="Jeffries C.D."/>
            <person name="Schneider S."/>
            <person name="Rohde M."/>
            <person name="Goker M."/>
            <person name="Pukall R."/>
            <person name="Woyke T."/>
            <person name="Bristow J."/>
            <person name="Eisen J.A."/>
            <person name="Markowitz V."/>
            <person name="Hugenholtz P."/>
            <person name="Kyrpides N.C."/>
            <person name="Klenk H.P."/>
            <person name="Detter J.C."/>
        </authorList>
    </citation>
    <scope>NUCLEOTIDE SEQUENCE [LARGE SCALE GENOMIC DNA]</scope>
    <source>
        <strain evidence="4">ATCC 700841 / DSM 12885 / JCM 10246 / 7p75a</strain>
    </source>
</reference>
<sequence>MRLLITGGAGFIGSHLAELALLQGADVVVLDNFTANYDTALKQANVELLRRRAARATGGFRFVRGDVRNGELLDRLFARHRFTHVAHLAALPGVRPSLAEPRRYLEANVGGTVALFEAVRRHGRGVERVLVASSSSVYGAQPGPWREDMPLAPLSPYAASKAAAEQYALTYHRLLGVGVTCLRFFTVYGPRQRPDMAIAKFTACALAGRPIPVLGDIRSRRDYTEVGDVVRGAWAALLEPGADFQVYNLGSGRPVTLQDLIAALGRVLHRPIALDLQPPAPGDAPATWADISRARERLGYEPRVSLEQGLARYVAWVRARGPGYRGTTGTSCSGPRGNRPARHLTGHPSPAETVLCATALRITLRDEDHN</sequence>
<dbReference type="OrthoDB" id="142826at2"/>
<feature type="region of interest" description="Disordered" evidence="1">
    <location>
        <begin position="325"/>
        <end position="349"/>
    </location>
</feature>
<proteinExistence type="predicted"/>
<dbReference type="eggNOG" id="COG0451">
    <property type="taxonomic scope" value="Bacteria"/>
</dbReference>
<dbReference type="Gene3D" id="3.40.50.720">
    <property type="entry name" value="NAD(P)-binding Rossmann-like Domain"/>
    <property type="match status" value="1"/>
</dbReference>
<dbReference type="HOGENOM" id="CLU_007383_1_7_9"/>
<accession>E6SGY9</accession>
<dbReference type="PROSITE" id="PS00061">
    <property type="entry name" value="ADH_SHORT"/>
    <property type="match status" value="1"/>
</dbReference>
<keyword evidence="4" id="KW-1185">Reference proteome</keyword>
<name>E6SGY9_THEM7</name>
<dbReference type="STRING" id="644966.Tmar_0499"/>
<feature type="domain" description="NAD(P)-binding" evidence="2">
    <location>
        <begin position="4"/>
        <end position="311"/>
    </location>
</feature>
<dbReference type="EMBL" id="CP002344">
    <property type="protein sequence ID" value="ADU50620.1"/>
    <property type="molecule type" value="Genomic_DNA"/>
</dbReference>
<dbReference type="PANTHER" id="PTHR43000">
    <property type="entry name" value="DTDP-D-GLUCOSE 4,6-DEHYDRATASE-RELATED"/>
    <property type="match status" value="1"/>
</dbReference>
<organism evidence="3 4">
    <name type="scientific">Thermaerobacter marianensis (strain ATCC 700841 / DSM 12885 / JCM 10246 / 7p75a)</name>
    <dbReference type="NCBI Taxonomy" id="644966"/>
    <lineage>
        <taxon>Bacteria</taxon>
        <taxon>Bacillati</taxon>
        <taxon>Bacillota</taxon>
        <taxon>Clostridia</taxon>
        <taxon>Eubacteriales</taxon>
        <taxon>Clostridiales Family XVII. Incertae Sedis</taxon>
        <taxon>Thermaerobacter</taxon>
    </lineage>
</organism>
<gene>
    <name evidence="3" type="ordered locus">Tmar_0499</name>
</gene>
<dbReference type="InterPro" id="IPR016040">
    <property type="entry name" value="NAD(P)-bd_dom"/>
</dbReference>
<dbReference type="InterPro" id="IPR036291">
    <property type="entry name" value="NAD(P)-bd_dom_sf"/>
</dbReference>
<evidence type="ECO:0000256" key="1">
    <source>
        <dbReference type="SAM" id="MobiDB-lite"/>
    </source>
</evidence>
<protein>
    <submittedName>
        <fullName evidence="3">NAD-dependent epimerase/dehydratase</fullName>
    </submittedName>
</protein>
<dbReference type="Proteomes" id="UP000008915">
    <property type="component" value="Chromosome"/>
</dbReference>
<dbReference type="RefSeq" id="WP_013494925.1">
    <property type="nucleotide sequence ID" value="NC_014831.1"/>
</dbReference>
<evidence type="ECO:0000313" key="4">
    <source>
        <dbReference type="Proteomes" id="UP000008915"/>
    </source>
</evidence>
<dbReference type="SUPFAM" id="SSF51735">
    <property type="entry name" value="NAD(P)-binding Rossmann-fold domains"/>
    <property type="match status" value="1"/>
</dbReference>